<protein>
    <recommendedName>
        <fullName evidence="1">Amidohydrolase 3 domain-containing protein</fullName>
    </recommendedName>
</protein>
<dbReference type="AlphaFoldDB" id="A0A381Y4L8"/>
<dbReference type="InterPro" id="IPR032466">
    <property type="entry name" value="Metal_Hydrolase"/>
</dbReference>
<dbReference type="EMBL" id="UINC01017312">
    <property type="protein sequence ID" value="SVA71602.1"/>
    <property type="molecule type" value="Genomic_DNA"/>
</dbReference>
<dbReference type="Gene3D" id="2.30.40.10">
    <property type="entry name" value="Urease, subunit C, domain 1"/>
    <property type="match status" value="2"/>
</dbReference>
<evidence type="ECO:0000259" key="1">
    <source>
        <dbReference type="Pfam" id="PF07969"/>
    </source>
</evidence>
<dbReference type="InterPro" id="IPR013108">
    <property type="entry name" value="Amidohydro_3"/>
</dbReference>
<dbReference type="InterPro" id="IPR011059">
    <property type="entry name" value="Metal-dep_hydrolase_composite"/>
</dbReference>
<dbReference type="GO" id="GO:0016810">
    <property type="term" value="F:hydrolase activity, acting on carbon-nitrogen (but not peptide) bonds"/>
    <property type="evidence" value="ECO:0007669"/>
    <property type="project" value="InterPro"/>
</dbReference>
<evidence type="ECO:0000313" key="2">
    <source>
        <dbReference type="EMBL" id="SVA71602.1"/>
    </source>
</evidence>
<reference evidence="2" key="1">
    <citation type="submission" date="2018-05" db="EMBL/GenBank/DDBJ databases">
        <authorList>
            <person name="Lanie J.A."/>
            <person name="Ng W.-L."/>
            <person name="Kazmierczak K.M."/>
            <person name="Andrzejewski T.M."/>
            <person name="Davidsen T.M."/>
            <person name="Wayne K.J."/>
            <person name="Tettelin H."/>
            <person name="Glass J.I."/>
            <person name="Rusch D."/>
            <person name="Podicherti R."/>
            <person name="Tsui H.-C.T."/>
            <person name="Winkler M.E."/>
        </authorList>
    </citation>
    <scope>NUCLEOTIDE SEQUENCE</scope>
</reference>
<proteinExistence type="predicted"/>
<organism evidence="2">
    <name type="scientific">marine metagenome</name>
    <dbReference type="NCBI Taxonomy" id="408172"/>
    <lineage>
        <taxon>unclassified sequences</taxon>
        <taxon>metagenomes</taxon>
        <taxon>ecological metagenomes</taxon>
    </lineage>
</organism>
<dbReference type="SUPFAM" id="SSF51338">
    <property type="entry name" value="Composite domain of metallo-dependent hydrolases"/>
    <property type="match status" value="1"/>
</dbReference>
<sequence length="482" mass="56350">MKLLINAKIFPNIQSKSILIKNDRIKFIGDIDDINISFKSLDIIDCKNNSVLPGLIDSHIHLFESISNLESIDLSGKLFNNRKDIEIYFKNFTNQKSPKVLKFHGFEHRNIKQKINIEFFDNLNIQRPIIIKHRTGHLVFTNKKTLVSLGFNKNEIEKYSNEYPINSKEIHKRIYQLSTQDKFDQNICLYNSILLKYGYTTLVEAGALNDVGKFKTIKKYINNKTIDQNICYMPGAEEIKNFKDIKNNRNLYLGPTKFMIDEKYDYNEFKNILNKYLKTFNNDAAFHAIDSETIHKILSNLYEDNKDILRNRIIRIEHATEFIPEYYKNYNKENLHLIFNPNFIYDHGDFYLNNQDYFDIKNIFNLYESNKYGFNYGIGTDSPFANNNPFLLIYSALTRNTKNGNNLPGKGQIHLTEIIKAFTINNAKSIKMDKKIGSIKTGKNADLIILNKNLSNIKNYNELLEVKVINTIINGETKYRLN</sequence>
<accession>A0A381Y4L8</accession>
<gene>
    <name evidence="2" type="ORF">METZ01_LOCUS124456</name>
</gene>
<dbReference type="Gene3D" id="3.20.20.140">
    <property type="entry name" value="Metal-dependent hydrolases"/>
    <property type="match status" value="2"/>
</dbReference>
<dbReference type="SUPFAM" id="SSF51556">
    <property type="entry name" value="Metallo-dependent hydrolases"/>
    <property type="match status" value="1"/>
</dbReference>
<name>A0A381Y4L8_9ZZZZ</name>
<dbReference type="PANTHER" id="PTHR22642:SF2">
    <property type="entry name" value="PROTEIN LONG AFTER FAR-RED 3"/>
    <property type="match status" value="1"/>
</dbReference>
<dbReference type="Gene3D" id="3.10.310.70">
    <property type="match status" value="1"/>
</dbReference>
<dbReference type="PANTHER" id="PTHR22642">
    <property type="entry name" value="IMIDAZOLONEPROPIONASE"/>
    <property type="match status" value="1"/>
</dbReference>
<dbReference type="Pfam" id="PF07969">
    <property type="entry name" value="Amidohydro_3"/>
    <property type="match status" value="1"/>
</dbReference>
<feature type="domain" description="Amidohydrolase 3" evidence="1">
    <location>
        <begin position="43"/>
        <end position="477"/>
    </location>
</feature>